<comment type="caution">
    <text evidence="1">The sequence shown here is derived from an EMBL/GenBank/DDBJ whole genome shotgun (WGS) entry which is preliminary data.</text>
</comment>
<keyword evidence="2" id="KW-1185">Reference proteome</keyword>
<dbReference type="EMBL" id="JACBZD010000002">
    <property type="protein sequence ID" value="NYI08069.1"/>
    <property type="molecule type" value="Genomic_DNA"/>
</dbReference>
<reference evidence="1 2" key="1">
    <citation type="submission" date="2020-07" db="EMBL/GenBank/DDBJ databases">
        <title>Sequencing the genomes of 1000 actinobacteria strains.</title>
        <authorList>
            <person name="Klenk H.-P."/>
        </authorList>
    </citation>
    <scope>NUCLEOTIDE SEQUENCE [LARGE SCALE GENOMIC DNA]</scope>
    <source>
        <strain evidence="1 2">DSM 42178</strain>
    </source>
</reference>
<dbReference type="RefSeq" id="WP_179816958.1">
    <property type="nucleotide sequence ID" value="NZ_JACBZD010000002.1"/>
</dbReference>
<organism evidence="1 2">
    <name type="scientific">Allostreptomyces psammosilenae</name>
    <dbReference type="NCBI Taxonomy" id="1892865"/>
    <lineage>
        <taxon>Bacteria</taxon>
        <taxon>Bacillati</taxon>
        <taxon>Actinomycetota</taxon>
        <taxon>Actinomycetes</taxon>
        <taxon>Kitasatosporales</taxon>
        <taxon>Streptomycetaceae</taxon>
        <taxon>Allostreptomyces</taxon>
    </lineage>
</organism>
<accession>A0A853A121</accession>
<protein>
    <submittedName>
        <fullName evidence="1">Uncharacterized protein</fullName>
    </submittedName>
</protein>
<name>A0A853A121_9ACTN</name>
<evidence type="ECO:0000313" key="2">
    <source>
        <dbReference type="Proteomes" id="UP000567795"/>
    </source>
</evidence>
<sequence length="94" mass="10668">MAPTASDDFLRENAAILTKIGARHGLRNFGLGREPGELVAEVDVSEGRSYFDVFHFEDDIEEIYGVAVEVTPYTADEPLTWTPREWLRPERWAA</sequence>
<gene>
    <name evidence="1" type="ORF">FHU37_005098</name>
</gene>
<evidence type="ECO:0000313" key="1">
    <source>
        <dbReference type="EMBL" id="NYI08069.1"/>
    </source>
</evidence>
<dbReference type="Proteomes" id="UP000567795">
    <property type="component" value="Unassembled WGS sequence"/>
</dbReference>
<dbReference type="AlphaFoldDB" id="A0A853A121"/>
<proteinExistence type="predicted"/>